<organism evidence="2 3">
    <name type="scientific">Aspergillus leporis</name>
    <dbReference type="NCBI Taxonomy" id="41062"/>
    <lineage>
        <taxon>Eukaryota</taxon>
        <taxon>Fungi</taxon>
        <taxon>Dikarya</taxon>
        <taxon>Ascomycota</taxon>
        <taxon>Pezizomycotina</taxon>
        <taxon>Eurotiomycetes</taxon>
        <taxon>Eurotiomycetidae</taxon>
        <taxon>Eurotiales</taxon>
        <taxon>Aspergillaceae</taxon>
        <taxon>Aspergillus</taxon>
        <taxon>Aspergillus subgen. Circumdati</taxon>
    </lineage>
</organism>
<dbReference type="OrthoDB" id="5329403at2759"/>
<proteinExistence type="predicted"/>
<dbReference type="Proteomes" id="UP000326565">
    <property type="component" value="Unassembled WGS sequence"/>
</dbReference>
<evidence type="ECO:0000256" key="1">
    <source>
        <dbReference type="SAM" id="MobiDB-lite"/>
    </source>
</evidence>
<dbReference type="AlphaFoldDB" id="A0A5N5X2E7"/>
<name>A0A5N5X2E7_9EURO</name>
<keyword evidence="3" id="KW-1185">Reference proteome</keyword>
<gene>
    <name evidence="2" type="ORF">BDV29DRAFT_201789</name>
</gene>
<dbReference type="EMBL" id="ML732226">
    <property type="protein sequence ID" value="KAB8073470.1"/>
    <property type="molecule type" value="Genomic_DNA"/>
</dbReference>
<accession>A0A5N5X2E7</accession>
<sequence>MAAKTRTRRDTFCTSNTHSYLESLDSFFSIRRVGLSKAEKQALVRASSAPASFRIQKKEKKEKKKENQENNASQELPKEDSSAMEDTVQQSSPAHGGLANNLLEAAHEEDTPSTQTVRSMSRQSQSILLPGGDNHTGCFVHGRMRCQSNPSRCVHRCLVGCSCAPKWPCCSIHHLGDCCYCVFTPEPAFEGFDLPGDSNQASEQPVVGALGVDTAVWGDTNSVSEHHTSSTTIPENMGKFFDSQIIRRSLEILPIIFLTHKVAISRSPLIDTLLKSPIHQVRYTEIVSIASENFCMIKGFEYALQELYDMPRLTAEQLRSITLSNIGYSEDNVDQIQFSFSRVMADMALSYAATGAFFQVESIIETERVECILYFGVCVAKYAISLYYTTTPSSASGSTEDQATKANDSHDPAWELQNYAPLLVSAAFEFIAGHMDNNFTLYAKAQSKSLPNRTPESLRGLEEMFEIMGARYILSKNLAQVVIIERETHRLQALRGLIHQLGYKECLIWKKANSEPQSSVDILSREWVGLFAVEECAVTQKKAKGQVKKHKK</sequence>
<reference evidence="2 3" key="1">
    <citation type="submission" date="2019-04" db="EMBL/GenBank/DDBJ databases">
        <title>Friends and foes A comparative genomics study of 23 Aspergillus species from section Flavi.</title>
        <authorList>
            <consortium name="DOE Joint Genome Institute"/>
            <person name="Kjaerbolling I."/>
            <person name="Vesth T."/>
            <person name="Frisvad J.C."/>
            <person name="Nybo J.L."/>
            <person name="Theobald S."/>
            <person name="Kildgaard S."/>
            <person name="Isbrandt T."/>
            <person name="Kuo A."/>
            <person name="Sato A."/>
            <person name="Lyhne E.K."/>
            <person name="Kogle M.E."/>
            <person name="Wiebenga A."/>
            <person name="Kun R.S."/>
            <person name="Lubbers R.J."/>
            <person name="Makela M.R."/>
            <person name="Barry K."/>
            <person name="Chovatia M."/>
            <person name="Clum A."/>
            <person name="Daum C."/>
            <person name="Haridas S."/>
            <person name="He G."/>
            <person name="LaButti K."/>
            <person name="Lipzen A."/>
            <person name="Mondo S."/>
            <person name="Riley R."/>
            <person name="Salamov A."/>
            <person name="Simmons B.A."/>
            <person name="Magnuson J.K."/>
            <person name="Henrissat B."/>
            <person name="Mortensen U.H."/>
            <person name="Larsen T.O."/>
            <person name="Devries R.P."/>
            <person name="Grigoriev I.V."/>
            <person name="Machida M."/>
            <person name="Baker S.E."/>
            <person name="Andersen M.R."/>
        </authorList>
    </citation>
    <scope>NUCLEOTIDE SEQUENCE [LARGE SCALE GENOMIC DNA]</scope>
    <source>
        <strain evidence="2 3">CBS 151.66</strain>
    </source>
</reference>
<feature type="region of interest" description="Disordered" evidence="1">
    <location>
        <begin position="41"/>
        <end position="97"/>
    </location>
</feature>
<protein>
    <submittedName>
        <fullName evidence="2">Uncharacterized protein</fullName>
    </submittedName>
</protein>
<evidence type="ECO:0000313" key="2">
    <source>
        <dbReference type="EMBL" id="KAB8073470.1"/>
    </source>
</evidence>
<evidence type="ECO:0000313" key="3">
    <source>
        <dbReference type="Proteomes" id="UP000326565"/>
    </source>
</evidence>